<name>A0ABS3GY75_9ENTE</name>
<evidence type="ECO:0000313" key="1">
    <source>
        <dbReference type="EMBL" id="MBO0440218.1"/>
    </source>
</evidence>
<dbReference type="EMBL" id="JAFLWD010000015">
    <property type="protein sequence ID" value="MBO0440218.1"/>
    <property type="molecule type" value="Genomic_DNA"/>
</dbReference>
<protein>
    <recommendedName>
        <fullName evidence="3">Prealbumin-like fold domain-containing protein</fullName>
    </recommendedName>
</protein>
<evidence type="ECO:0000313" key="2">
    <source>
        <dbReference type="Proteomes" id="UP000664632"/>
    </source>
</evidence>
<accession>A0ABS3GY75</accession>
<gene>
    <name evidence="1" type="ORF">JZO69_07575</name>
</gene>
<organism evidence="1 2">
    <name type="scientific">Candidatus Enterococcus ikei</name>
    <dbReference type="NCBI Taxonomy" id="2815326"/>
    <lineage>
        <taxon>Bacteria</taxon>
        <taxon>Bacillati</taxon>
        <taxon>Bacillota</taxon>
        <taxon>Bacilli</taxon>
        <taxon>Lactobacillales</taxon>
        <taxon>Enterococcaceae</taxon>
        <taxon>Enterococcus</taxon>
    </lineage>
</organism>
<dbReference type="RefSeq" id="WP_207112281.1">
    <property type="nucleotide sequence ID" value="NZ_JAFLWD010000015.1"/>
</dbReference>
<evidence type="ECO:0008006" key="3">
    <source>
        <dbReference type="Google" id="ProtNLM"/>
    </source>
</evidence>
<dbReference type="Proteomes" id="UP000664632">
    <property type="component" value="Unassembled WGS sequence"/>
</dbReference>
<comment type="caution">
    <text evidence="1">The sequence shown here is derived from an EMBL/GenBank/DDBJ whole genome shotgun (WGS) entry which is preliminary data.</text>
</comment>
<sequence length="71" mass="8236">MTLLDENQKNITTLNHNGQALDSKILKELQVGKYYLEVKTQGNFSFKINEQNISNDSNRNFKEAKLLIKNH</sequence>
<keyword evidence="2" id="KW-1185">Reference proteome</keyword>
<proteinExistence type="predicted"/>
<reference evidence="1 2" key="1">
    <citation type="submission" date="2021-03" db="EMBL/GenBank/DDBJ databases">
        <title>Enterococcal diversity collection.</title>
        <authorList>
            <person name="Gilmore M.S."/>
            <person name="Schwartzman J."/>
            <person name="Van Tyne D."/>
            <person name="Martin M."/>
            <person name="Earl A.M."/>
            <person name="Manson A.L."/>
            <person name="Straub T."/>
            <person name="Salamzade R."/>
            <person name="Saavedra J."/>
            <person name="Lebreton F."/>
            <person name="Prichula J."/>
            <person name="Schaufler K."/>
            <person name="Gaca A."/>
            <person name="Sgardioli B."/>
            <person name="Wagenaar J."/>
            <person name="Strong T."/>
        </authorList>
    </citation>
    <scope>NUCLEOTIDE SEQUENCE [LARGE SCALE GENOMIC DNA]</scope>
    <source>
        <strain evidence="1 2">DIV0869a</strain>
    </source>
</reference>